<name>A0ABW8D2L1_9GAMM</name>
<proteinExistence type="predicted"/>
<evidence type="ECO:0008006" key="3">
    <source>
        <dbReference type="Google" id="ProtNLM"/>
    </source>
</evidence>
<evidence type="ECO:0000313" key="1">
    <source>
        <dbReference type="EMBL" id="MFJ1266938.1"/>
    </source>
</evidence>
<protein>
    <recommendedName>
        <fullName evidence="3">Rx N-terminal domain-containing protein</fullName>
    </recommendedName>
</protein>
<dbReference type="Proteomes" id="UP001615550">
    <property type="component" value="Unassembled WGS sequence"/>
</dbReference>
<gene>
    <name evidence="1" type="ORF">ACD661_00040</name>
</gene>
<reference evidence="1 2" key="1">
    <citation type="submission" date="2024-08" db="EMBL/GenBank/DDBJ databases">
        <title>Draft Genome Sequence of Legionella lytica strain DSB2004, Isolated From a Fire Sprinkler System.</title>
        <authorList>
            <person name="Everhart A.D."/>
            <person name="Kidane D.T."/>
            <person name="Farone A.L."/>
            <person name="Farone M.B."/>
        </authorList>
    </citation>
    <scope>NUCLEOTIDE SEQUENCE [LARGE SCALE GENOMIC DNA]</scope>
    <source>
        <strain evidence="1 2">DSB2004</strain>
    </source>
</reference>
<dbReference type="EMBL" id="JBGORX010000001">
    <property type="protein sequence ID" value="MFJ1266938.1"/>
    <property type="molecule type" value="Genomic_DNA"/>
</dbReference>
<sequence length="257" mass="28875">MSPAMGEAYKLLKTISHLSVWLGMILKSIGSGAIALSHREHALGELKKMIGLLQKLDDIHLHRHKLVIEKTLSALEQAILCSELEQVQELYRNYLKWVHDVNIEYAKEATELQLTGLDTIITAWQDKYAVDLNASRVLIVGPHGPREGLIEKQFFQNMYLHHGGKGAEKDNQHVIYVEMLPEQMGTIAIPTLIKNFLGGHQINKTIGRDMLGDEYAMFKDVLASYAGPILDKLHHRKDACPYSSTTSLQSTRSLSPI</sequence>
<keyword evidence="2" id="KW-1185">Reference proteome</keyword>
<accession>A0ABW8D2L1</accession>
<evidence type="ECO:0000313" key="2">
    <source>
        <dbReference type="Proteomes" id="UP001615550"/>
    </source>
</evidence>
<organism evidence="1 2">
    <name type="scientific">Legionella lytica</name>
    <dbReference type="NCBI Taxonomy" id="96232"/>
    <lineage>
        <taxon>Bacteria</taxon>
        <taxon>Pseudomonadati</taxon>
        <taxon>Pseudomonadota</taxon>
        <taxon>Gammaproteobacteria</taxon>
        <taxon>Legionellales</taxon>
        <taxon>Legionellaceae</taxon>
        <taxon>Legionella</taxon>
    </lineage>
</organism>
<comment type="caution">
    <text evidence="1">The sequence shown here is derived from an EMBL/GenBank/DDBJ whole genome shotgun (WGS) entry which is preliminary data.</text>
</comment>
<dbReference type="RefSeq" id="WP_400185385.1">
    <property type="nucleotide sequence ID" value="NZ_JBGORX010000001.1"/>
</dbReference>